<comment type="caution">
    <text evidence="6">The sequence shown here is derived from an EMBL/GenBank/DDBJ whole genome shotgun (WGS) entry which is preliminary data.</text>
</comment>
<dbReference type="GO" id="GO:0004497">
    <property type="term" value="F:monooxygenase activity"/>
    <property type="evidence" value="ECO:0007669"/>
    <property type="project" value="UniProtKB-ARBA"/>
</dbReference>
<dbReference type="Proteomes" id="UP000274843">
    <property type="component" value="Unassembled WGS sequence"/>
</dbReference>
<organism evidence="6 7">
    <name type="scientific">Amycolatopsis thermoflava</name>
    <dbReference type="NCBI Taxonomy" id="84480"/>
    <lineage>
        <taxon>Bacteria</taxon>
        <taxon>Bacillati</taxon>
        <taxon>Actinomycetota</taxon>
        <taxon>Actinomycetes</taxon>
        <taxon>Pseudonocardiales</taxon>
        <taxon>Pseudonocardiaceae</taxon>
        <taxon>Amycolatopsis</taxon>
        <taxon>Amycolatopsis methanolica group</taxon>
    </lineage>
</organism>
<dbReference type="PROSITE" id="PS51296">
    <property type="entry name" value="RIESKE"/>
    <property type="match status" value="1"/>
</dbReference>
<keyword evidence="7" id="KW-1185">Reference proteome</keyword>
<dbReference type="EMBL" id="RKHY01000002">
    <property type="protein sequence ID" value="ROS32217.1"/>
    <property type="molecule type" value="Genomic_DNA"/>
</dbReference>
<protein>
    <submittedName>
        <fullName evidence="6">Nitrite reductase/ring-hydroxylating ferredoxin subunit</fullName>
    </submittedName>
</protein>
<keyword evidence="4" id="KW-0411">Iron-sulfur</keyword>
<evidence type="ECO:0000259" key="5">
    <source>
        <dbReference type="PROSITE" id="PS51296"/>
    </source>
</evidence>
<evidence type="ECO:0000313" key="6">
    <source>
        <dbReference type="EMBL" id="ROS32217.1"/>
    </source>
</evidence>
<dbReference type="GO" id="GO:0051537">
    <property type="term" value="F:2 iron, 2 sulfur cluster binding"/>
    <property type="evidence" value="ECO:0007669"/>
    <property type="project" value="UniProtKB-KW"/>
</dbReference>
<accession>A0A3N2G6P6</accession>
<reference evidence="6 7" key="1">
    <citation type="submission" date="2018-11" db="EMBL/GenBank/DDBJ databases">
        <title>Sequencing the genomes of 1000 actinobacteria strains.</title>
        <authorList>
            <person name="Klenk H.-P."/>
        </authorList>
    </citation>
    <scope>NUCLEOTIDE SEQUENCE [LARGE SCALE GENOMIC DNA]</scope>
    <source>
        <strain evidence="6 7">DSM 44348</strain>
    </source>
</reference>
<dbReference type="AlphaFoldDB" id="A0A3N2G6P6"/>
<dbReference type="InterPro" id="IPR017941">
    <property type="entry name" value="Rieske_2Fe-2S"/>
</dbReference>
<evidence type="ECO:0000256" key="3">
    <source>
        <dbReference type="ARBA" id="ARBA00023004"/>
    </source>
</evidence>
<evidence type="ECO:0000256" key="1">
    <source>
        <dbReference type="ARBA" id="ARBA00022714"/>
    </source>
</evidence>
<dbReference type="Pfam" id="PF00355">
    <property type="entry name" value="Rieske"/>
    <property type="match status" value="1"/>
</dbReference>
<name>A0A3N2G6P6_9PSEU</name>
<gene>
    <name evidence="6" type="ORF">EDD35_7980</name>
</gene>
<dbReference type="InterPro" id="IPR036922">
    <property type="entry name" value="Rieske_2Fe-2S_sf"/>
</dbReference>
<keyword evidence="2" id="KW-0479">Metal-binding</keyword>
<keyword evidence="3" id="KW-0408">Iron</keyword>
<dbReference type="Gene3D" id="2.102.10.10">
    <property type="entry name" value="Rieske [2Fe-2S] iron-sulphur domain"/>
    <property type="match status" value="1"/>
</dbReference>
<sequence length="146" mass="15894">MSRLDDFPPGERRIVQAGRRSIGVFRVGDRFYALNNHCPHQGGPLCLGATQPWLTSAAPGEVRQDDGDSLVACPWHGWEYDLETGQSFLGPDEPPARTYDVSVERGKNGRIPGPYVAETYPVHVEDAYVVVDTSGGARPGDKGGDR</sequence>
<dbReference type="GO" id="GO:0046872">
    <property type="term" value="F:metal ion binding"/>
    <property type="evidence" value="ECO:0007669"/>
    <property type="project" value="UniProtKB-KW"/>
</dbReference>
<dbReference type="SUPFAM" id="SSF50022">
    <property type="entry name" value="ISP domain"/>
    <property type="match status" value="1"/>
</dbReference>
<feature type="domain" description="Rieske" evidence="5">
    <location>
        <begin position="1"/>
        <end position="110"/>
    </location>
</feature>
<evidence type="ECO:0000256" key="4">
    <source>
        <dbReference type="ARBA" id="ARBA00023014"/>
    </source>
</evidence>
<evidence type="ECO:0000256" key="2">
    <source>
        <dbReference type="ARBA" id="ARBA00022723"/>
    </source>
</evidence>
<evidence type="ECO:0000313" key="7">
    <source>
        <dbReference type="Proteomes" id="UP000274843"/>
    </source>
</evidence>
<keyword evidence="1" id="KW-0001">2Fe-2S</keyword>
<proteinExistence type="predicted"/>
<dbReference type="GO" id="GO:0016705">
    <property type="term" value="F:oxidoreductase activity, acting on paired donors, with incorporation or reduction of molecular oxygen"/>
    <property type="evidence" value="ECO:0007669"/>
    <property type="project" value="UniProtKB-ARBA"/>
</dbReference>
<dbReference type="PANTHER" id="PTHR21496">
    <property type="entry name" value="FERREDOXIN-RELATED"/>
    <property type="match status" value="1"/>
</dbReference>
<dbReference type="PANTHER" id="PTHR21496:SF23">
    <property type="entry name" value="3-PHENYLPROPIONATE_CINNAMIC ACID DIOXYGENASE FERREDOXIN SUBUNIT"/>
    <property type="match status" value="1"/>
</dbReference>